<dbReference type="InterPro" id="IPR003653">
    <property type="entry name" value="Peptidase_C48_C"/>
</dbReference>
<dbReference type="Gene3D" id="3.40.395.10">
    <property type="entry name" value="Adenoviral Proteinase, Chain A"/>
    <property type="match status" value="1"/>
</dbReference>
<dbReference type="EMBL" id="CACVBS010000033">
    <property type="protein sequence ID" value="CAA7261394.1"/>
    <property type="molecule type" value="Genomic_DNA"/>
</dbReference>
<evidence type="ECO:0000256" key="4">
    <source>
        <dbReference type="ARBA" id="ARBA00022786"/>
    </source>
</evidence>
<reference evidence="8 9" key="1">
    <citation type="submission" date="2020-01" db="EMBL/GenBank/DDBJ databases">
        <authorList>
            <person name="Gupta K D."/>
        </authorList>
    </citation>
    <scope>NUCLEOTIDE SEQUENCE [LARGE SCALE GENOMIC DNA]</scope>
</reference>
<keyword evidence="2" id="KW-0597">Phosphoprotein</keyword>
<feature type="region of interest" description="Disordered" evidence="6">
    <location>
        <begin position="435"/>
        <end position="519"/>
    </location>
</feature>
<feature type="compositionally biased region" description="Low complexity" evidence="6">
    <location>
        <begin position="463"/>
        <end position="478"/>
    </location>
</feature>
<dbReference type="Proteomes" id="UP000467700">
    <property type="component" value="Unassembled WGS sequence"/>
</dbReference>
<dbReference type="GO" id="GO:0005737">
    <property type="term" value="C:cytoplasm"/>
    <property type="evidence" value="ECO:0007669"/>
    <property type="project" value="TreeGrafter"/>
</dbReference>
<dbReference type="InterPro" id="IPR038765">
    <property type="entry name" value="Papain-like_cys_pep_sf"/>
</dbReference>
<keyword evidence="3" id="KW-0645">Protease</keyword>
<dbReference type="AlphaFoldDB" id="A0A8S0W3W5"/>
<keyword evidence="9" id="KW-1185">Reference proteome</keyword>
<organism evidence="8 9">
    <name type="scientific">Cyclocybe aegerita</name>
    <name type="common">Black poplar mushroom</name>
    <name type="synonym">Agrocybe aegerita</name>
    <dbReference type="NCBI Taxonomy" id="1973307"/>
    <lineage>
        <taxon>Eukaryota</taxon>
        <taxon>Fungi</taxon>
        <taxon>Dikarya</taxon>
        <taxon>Basidiomycota</taxon>
        <taxon>Agaricomycotina</taxon>
        <taxon>Agaricomycetes</taxon>
        <taxon>Agaricomycetidae</taxon>
        <taxon>Agaricales</taxon>
        <taxon>Agaricineae</taxon>
        <taxon>Bolbitiaceae</taxon>
        <taxon>Cyclocybe</taxon>
    </lineage>
</organism>
<dbReference type="PROSITE" id="PS50600">
    <property type="entry name" value="ULP_PROTEASE"/>
    <property type="match status" value="1"/>
</dbReference>
<dbReference type="GO" id="GO:0006508">
    <property type="term" value="P:proteolysis"/>
    <property type="evidence" value="ECO:0007669"/>
    <property type="project" value="UniProtKB-KW"/>
</dbReference>
<accession>A0A8S0W3W5</accession>
<comment type="similarity">
    <text evidence="1">Belongs to the peptidase C48 family.</text>
</comment>
<feature type="compositionally biased region" description="Basic and acidic residues" evidence="6">
    <location>
        <begin position="169"/>
        <end position="179"/>
    </location>
</feature>
<evidence type="ECO:0000313" key="8">
    <source>
        <dbReference type="EMBL" id="CAA7261394.1"/>
    </source>
</evidence>
<evidence type="ECO:0000256" key="5">
    <source>
        <dbReference type="ARBA" id="ARBA00022801"/>
    </source>
</evidence>
<dbReference type="PANTHER" id="PTHR46896">
    <property type="entry name" value="SENTRIN-SPECIFIC PROTEASE"/>
    <property type="match status" value="1"/>
</dbReference>
<feature type="compositionally biased region" description="Basic and acidic residues" evidence="6">
    <location>
        <begin position="962"/>
        <end position="976"/>
    </location>
</feature>
<feature type="compositionally biased region" description="Basic and acidic residues" evidence="6">
    <location>
        <begin position="100"/>
        <end position="109"/>
    </location>
</feature>
<gene>
    <name evidence="8" type="ORF">AAE3_LOCUS3620</name>
</gene>
<evidence type="ECO:0000256" key="2">
    <source>
        <dbReference type="ARBA" id="ARBA00022553"/>
    </source>
</evidence>
<dbReference type="GO" id="GO:0070139">
    <property type="term" value="F:SUMO-specific endopeptidase activity"/>
    <property type="evidence" value="ECO:0007669"/>
    <property type="project" value="TreeGrafter"/>
</dbReference>
<dbReference type="GO" id="GO:0016926">
    <property type="term" value="P:protein desumoylation"/>
    <property type="evidence" value="ECO:0007669"/>
    <property type="project" value="TreeGrafter"/>
</dbReference>
<feature type="compositionally biased region" description="Polar residues" evidence="6">
    <location>
        <begin position="69"/>
        <end position="88"/>
    </location>
</feature>
<dbReference type="InterPro" id="IPR051947">
    <property type="entry name" value="Sentrin-specific_protease"/>
</dbReference>
<sequence length="1018" mass="112881">MTASREDRASISMMNGLNVPGSATRGGPVWKQPPTRIDPPINFRPSAPTRPTVNNPFDIPARTNHRKSVGNQTSERTLVRASLNSYSNAEGPPQKRRKTDHLSAPDKPLRKGKTRGVRRPPLAPEPVDVEAYDDDTASHAGPSYHSRKSSASDELNLGPSANGTPSNPPRDRRSQERSRPLGIVPDGASTKELMQKYSGDVDDSIDSFTSDGSPGPPRLGHVAEMKEKFDRPVAKLDLAKEVAANKPKKSLKNTMKRKDVLGLRPMDPEPTLSSPTLVLPSAKARSKLSSVGEPLPISKIYMDGEEHHASSERRMTIQQKSLDTFAILSGKTLLRPHFNVADIDNIQCGIPSDFRSEQLMQITLKTLSQPSVMVLRFATEDPSWNSKGYDHFVSWLKGVKVRLETLLNSSVLWEVAAHDRDSNSEHSRMQQLNIVHSEKQRSGYKLGPAPGRGSGPFDETLESMSSSHRASRSSNPSSIQVSGENPANDKKRGSIRPPVANTAVRRSSRQTAQVRPTADVDQDEVILAYPQGVPGAVNITNGDLARLTPGEFLNDTLIEFGLKLWLKDLETGNEELSRQIHVFNSFFYKKLNSNKNPEQAYASVRKWTSKIDIFAKKYIIIPINERFHWYLAIIHEPGHVLRGSSTEVPPPRRQTRLSIAECSTTEASSGVDEISPTTALPVSEVVADQATSPSEAEVEDTLNDFQNSCSIEEPRSRPPTPYVLPSNENEPFKDLPSPMSDLSYVSSSKSLEFPQSPTVSNYGRNQSETLRELLSPPEQFDNMVVDIPEDDGPKETWSNADAVDPARFYQRSAKAKGKRKAEADDTPMDLDPVDGEAVVLSDHPQTRIFTFDSLGTRHPAVIKKLAQYLKMEAKDKKGVENASTATGKEAAVPVQPNYCDCGLYLVHFAQTFVGNPEHYCEVIMSQKTKSVANKERRDVWHDERVSEMRETLAERIRQLSRDWKKDRLAKEPKAPPEEGDADECVSQKEDSDVQVMPTPEGERKKKRGAKSAAFRPRG</sequence>
<dbReference type="SUPFAM" id="SSF54001">
    <property type="entry name" value="Cysteine proteinases"/>
    <property type="match status" value="1"/>
</dbReference>
<feature type="region of interest" description="Disordered" evidence="6">
    <location>
        <begin position="962"/>
        <end position="1018"/>
    </location>
</feature>
<evidence type="ECO:0000256" key="6">
    <source>
        <dbReference type="SAM" id="MobiDB-lite"/>
    </source>
</evidence>
<keyword evidence="4" id="KW-0833">Ubl conjugation pathway</keyword>
<feature type="region of interest" description="Disordered" evidence="6">
    <location>
        <begin position="1"/>
        <end position="193"/>
    </location>
</feature>
<proteinExistence type="inferred from homology"/>
<dbReference type="OrthoDB" id="442460at2759"/>
<evidence type="ECO:0000256" key="1">
    <source>
        <dbReference type="ARBA" id="ARBA00005234"/>
    </source>
</evidence>
<keyword evidence="5" id="KW-0378">Hydrolase</keyword>
<protein>
    <recommendedName>
        <fullName evidence="7">Ubiquitin-like protease family profile domain-containing protein</fullName>
    </recommendedName>
</protein>
<evidence type="ECO:0000313" key="9">
    <source>
        <dbReference type="Proteomes" id="UP000467700"/>
    </source>
</evidence>
<dbReference type="GO" id="GO:0005634">
    <property type="term" value="C:nucleus"/>
    <property type="evidence" value="ECO:0007669"/>
    <property type="project" value="TreeGrafter"/>
</dbReference>
<dbReference type="Pfam" id="PF02902">
    <property type="entry name" value="Peptidase_C48"/>
    <property type="match status" value="2"/>
</dbReference>
<evidence type="ECO:0000256" key="3">
    <source>
        <dbReference type="ARBA" id="ARBA00022670"/>
    </source>
</evidence>
<comment type="caution">
    <text evidence="8">The sequence shown here is derived from an EMBL/GenBank/DDBJ whole genome shotgun (WGS) entry which is preliminary data.</text>
</comment>
<feature type="region of interest" description="Disordered" evidence="6">
    <location>
        <begin position="709"/>
        <end position="736"/>
    </location>
</feature>
<evidence type="ECO:0000259" key="7">
    <source>
        <dbReference type="PROSITE" id="PS50600"/>
    </source>
</evidence>
<feature type="domain" description="Ubiquitin-like protease family profile" evidence="7">
    <location>
        <begin position="537"/>
        <end position="912"/>
    </location>
</feature>
<name>A0A8S0W3W5_CYCAE</name>
<dbReference type="PANTHER" id="PTHR46896:SF3">
    <property type="entry name" value="FI06413P-RELATED"/>
    <property type="match status" value="1"/>
</dbReference>